<protein>
    <submittedName>
        <fullName evidence="1">Uncharacterized protein</fullName>
    </submittedName>
</protein>
<evidence type="ECO:0000313" key="1">
    <source>
        <dbReference type="EMBL" id="KAG8447475.1"/>
    </source>
</evidence>
<dbReference type="Proteomes" id="UP000812440">
    <property type="component" value="Chromosome 8_10"/>
</dbReference>
<dbReference type="EMBL" id="JAACNH010000003">
    <property type="protein sequence ID" value="KAG8447475.1"/>
    <property type="molecule type" value="Genomic_DNA"/>
</dbReference>
<dbReference type="AlphaFoldDB" id="A0A8T2JQ97"/>
<reference evidence="1" key="1">
    <citation type="thesis" date="2020" institute="ProQuest LLC" country="789 East Eisenhower Parkway, Ann Arbor, MI, USA">
        <title>Comparative Genomics and Chromosome Evolution.</title>
        <authorList>
            <person name="Mudd A.B."/>
        </authorList>
    </citation>
    <scope>NUCLEOTIDE SEQUENCE</scope>
    <source>
        <strain evidence="1">Female2</strain>
        <tissue evidence="1">Blood</tissue>
    </source>
</reference>
<gene>
    <name evidence="1" type="ORF">GDO86_014824</name>
</gene>
<evidence type="ECO:0000313" key="2">
    <source>
        <dbReference type="Proteomes" id="UP000812440"/>
    </source>
</evidence>
<proteinExistence type="predicted"/>
<organism evidence="1 2">
    <name type="scientific">Hymenochirus boettgeri</name>
    <name type="common">Congo dwarf clawed frog</name>
    <dbReference type="NCBI Taxonomy" id="247094"/>
    <lineage>
        <taxon>Eukaryota</taxon>
        <taxon>Metazoa</taxon>
        <taxon>Chordata</taxon>
        <taxon>Craniata</taxon>
        <taxon>Vertebrata</taxon>
        <taxon>Euteleostomi</taxon>
        <taxon>Amphibia</taxon>
        <taxon>Batrachia</taxon>
        <taxon>Anura</taxon>
        <taxon>Pipoidea</taxon>
        <taxon>Pipidae</taxon>
        <taxon>Pipinae</taxon>
        <taxon>Hymenochirus</taxon>
    </lineage>
</organism>
<name>A0A8T2JQ97_9PIPI</name>
<accession>A0A8T2JQ97</accession>
<comment type="caution">
    <text evidence="1">The sequence shown here is derived from an EMBL/GenBank/DDBJ whole genome shotgun (WGS) entry which is preliminary data.</text>
</comment>
<keyword evidence="2" id="KW-1185">Reference proteome</keyword>
<sequence>METSKTQREITKRRVNWRGEFTRIFTIEKTVNGSTRSFCSFLCFIPPVWCFFFGQNDDSRPVLSLFCRDLRCLHLEYLNRLFGFLF</sequence>